<feature type="compositionally biased region" description="Acidic residues" evidence="1">
    <location>
        <begin position="322"/>
        <end position="334"/>
    </location>
</feature>
<protein>
    <recommendedName>
        <fullName evidence="2">PX domain-containing protein</fullName>
    </recommendedName>
</protein>
<dbReference type="VEuPathDB" id="FungiDB:PYU1_G011574"/>
<evidence type="ECO:0000313" key="4">
    <source>
        <dbReference type="Proteomes" id="UP000019132"/>
    </source>
</evidence>
<proteinExistence type="predicted"/>
<dbReference type="SUPFAM" id="SSF64268">
    <property type="entry name" value="PX domain"/>
    <property type="match status" value="1"/>
</dbReference>
<dbReference type="AlphaFoldDB" id="K3X301"/>
<dbReference type="CDD" id="cd06093">
    <property type="entry name" value="PX_domain"/>
    <property type="match status" value="1"/>
</dbReference>
<dbReference type="EnsemblProtists" id="PYU1_T011600">
    <property type="protein sequence ID" value="PYU1_T011600"/>
    <property type="gene ID" value="PYU1_G011574"/>
</dbReference>
<feature type="region of interest" description="Disordered" evidence="1">
    <location>
        <begin position="1"/>
        <end position="51"/>
    </location>
</feature>
<dbReference type="Pfam" id="PF00787">
    <property type="entry name" value="PX"/>
    <property type="match status" value="1"/>
</dbReference>
<evidence type="ECO:0000259" key="2">
    <source>
        <dbReference type="PROSITE" id="PS50195"/>
    </source>
</evidence>
<feature type="domain" description="PX" evidence="2">
    <location>
        <begin position="121"/>
        <end position="251"/>
    </location>
</feature>
<dbReference type="InterPro" id="IPR036871">
    <property type="entry name" value="PX_dom_sf"/>
</dbReference>
<dbReference type="HOGENOM" id="CLU_047905_0_0_1"/>
<dbReference type="eggNOG" id="ENOG502S18Z">
    <property type="taxonomic scope" value="Eukaryota"/>
</dbReference>
<keyword evidence="4" id="KW-1185">Reference proteome</keyword>
<reference evidence="3" key="3">
    <citation type="submission" date="2015-02" db="UniProtKB">
        <authorList>
            <consortium name="EnsemblProtists"/>
        </authorList>
    </citation>
    <scope>IDENTIFICATION</scope>
    <source>
        <strain evidence="3">DAOM BR144</strain>
    </source>
</reference>
<dbReference type="InParanoid" id="K3X301"/>
<dbReference type="Gene3D" id="3.30.1520.10">
    <property type="entry name" value="Phox-like domain"/>
    <property type="match status" value="1"/>
</dbReference>
<reference evidence="4" key="1">
    <citation type="journal article" date="2010" name="Genome Biol.">
        <title>Genome sequence of the necrotrophic plant pathogen Pythium ultimum reveals original pathogenicity mechanisms and effector repertoire.</title>
        <authorList>
            <person name="Levesque C.A."/>
            <person name="Brouwer H."/>
            <person name="Cano L."/>
            <person name="Hamilton J.P."/>
            <person name="Holt C."/>
            <person name="Huitema E."/>
            <person name="Raffaele S."/>
            <person name="Robideau G.P."/>
            <person name="Thines M."/>
            <person name="Win J."/>
            <person name="Zerillo M.M."/>
            <person name="Beakes G.W."/>
            <person name="Boore J.L."/>
            <person name="Busam D."/>
            <person name="Dumas B."/>
            <person name="Ferriera S."/>
            <person name="Fuerstenberg S.I."/>
            <person name="Gachon C.M."/>
            <person name="Gaulin E."/>
            <person name="Govers F."/>
            <person name="Grenville-Briggs L."/>
            <person name="Horner N."/>
            <person name="Hostetler J."/>
            <person name="Jiang R.H."/>
            <person name="Johnson J."/>
            <person name="Krajaejun T."/>
            <person name="Lin H."/>
            <person name="Meijer H.J."/>
            <person name="Moore B."/>
            <person name="Morris P."/>
            <person name="Phuntmart V."/>
            <person name="Puiu D."/>
            <person name="Shetty J."/>
            <person name="Stajich J.E."/>
            <person name="Tripathy S."/>
            <person name="Wawra S."/>
            <person name="van West P."/>
            <person name="Whitty B.R."/>
            <person name="Coutinho P.M."/>
            <person name="Henrissat B."/>
            <person name="Martin F."/>
            <person name="Thomas P.D."/>
            <person name="Tyler B.M."/>
            <person name="De Vries R.P."/>
            <person name="Kamoun S."/>
            <person name="Yandell M."/>
            <person name="Tisserat N."/>
            <person name="Buell C.R."/>
        </authorList>
    </citation>
    <scope>NUCLEOTIDE SEQUENCE</scope>
    <source>
        <strain evidence="4">DAOM:BR144</strain>
    </source>
</reference>
<evidence type="ECO:0000256" key="1">
    <source>
        <dbReference type="SAM" id="MobiDB-lite"/>
    </source>
</evidence>
<accession>K3X301</accession>
<feature type="compositionally biased region" description="Basic and acidic residues" evidence="1">
    <location>
        <begin position="343"/>
        <end position="354"/>
    </location>
</feature>
<organism evidence="3 4">
    <name type="scientific">Globisporangium ultimum (strain ATCC 200006 / CBS 805.95 / DAOM BR144)</name>
    <name type="common">Pythium ultimum</name>
    <dbReference type="NCBI Taxonomy" id="431595"/>
    <lineage>
        <taxon>Eukaryota</taxon>
        <taxon>Sar</taxon>
        <taxon>Stramenopiles</taxon>
        <taxon>Oomycota</taxon>
        <taxon>Peronosporomycetes</taxon>
        <taxon>Pythiales</taxon>
        <taxon>Pythiaceae</taxon>
        <taxon>Globisporangium</taxon>
    </lineage>
</organism>
<feature type="compositionally biased region" description="Basic and acidic residues" evidence="1">
    <location>
        <begin position="1"/>
        <end position="11"/>
    </location>
</feature>
<dbReference type="GO" id="GO:0035091">
    <property type="term" value="F:phosphatidylinositol binding"/>
    <property type="evidence" value="ECO:0007669"/>
    <property type="project" value="InterPro"/>
</dbReference>
<dbReference type="EMBL" id="GL376611">
    <property type="status" value="NOT_ANNOTATED_CDS"/>
    <property type="molecule type" value="Genomic_DNA"/>
</dbReference>
<dbReference type="Proteomes" id="UP000019132">
    <property type="component" value="Unassembled WGS sequence"/>
</dbReference>
<feature type="compositionally biased region" description="Basic and acidic residues" evidence="1">
    <location>
        <begin position="38"/>
        <end position="51"/>
    </location>
</feature>
<feature type="compositionally biased region" description="Pro residues" evidence="1">
    <location>
        <begin position="16"/>
        <end position="33"/>
    </location>
</feature>
<evidence type="ECO:0000313" key="3">
    <source>
        <dbReference type="EnsemblProtists" id="PYU1_T011600"/>
    </source>
</evidence>
<dbReference type="InterPro" id="IPR001683">
    <property type="entry name" value="PX_dom"/>
</dbReference>
<sequence length="371" mass="41883">MDFAKETRVETDGTPPLTPPPPPPSSTPPPPSPLGKVTDSKQHTHPQDEASVYRRKRAERMFYCENMKDLDRDLKIAGVTKKGASWQYHIEVLDTRMRMPTFTDPGYLFESARASPVAASAAPTVSSSSPSSRGKGNDVALAYPELPPMVRYSVMRRYNDFRQLYLYLADTYGAELLETLPKFPDGGLISYIRGDDPRLLKFRKEQLQRFLRALDDHPCLKFCKGFTHFLRPDIEEMTTIGGMFQTNADTMESSTIGTTTGFAQPPASSSGYVSLSFVRSPEIRFSKQVTDGRGDWKRRRLPFPSYWDHEPKMATKKRVSLTEEEEDDEDDEDEKTGGALAIKGRDSDTEDQQRMRATSLLKMLSLESTPK</sequence>
<reference evidence="4" key="2">
    <citation type="submission" date="2010-04" db="EMBL/GenBank/DDBJ databases">
        <authorList>
            <person name="Buell R."/>
            <person name="Hamilton J."/>
            <person name="Hostetler J."/>
        </authorList>
    </citation>
    <scope>NUCLEOTIDE SEQUENCE [LARGE SCALE GENOMIC DNA]</scope>
    <source>
        <strain evidence="4">DAOM:BR144</strain>
    </source>
</reference>
<feature type="region of interest" description="Disordered" evidence="1">
    <location>
        <begin position="314"/>
        <end position="354"/>
    </location>
</feature>
<dbReference type="PROSITE" id="PS50195">
    <property type="entry name" value="PX"/>
    <property type="match status" value="1"/>
</dbReference>
<name>K3X301_GLOUD</name>